<comment type="caution">
    <text evidence="2">The sequence shown here is derived from an EMBL/GenBank/DDBJ whole genome shotgun (WGS) entry which is preliminary data.</text>
</comment>
<accession>A0A4Q2KUX7</accession>
<dbReference type="InterPro" id="IPR023210">
    <property type="entry name" value="NADP_OxRdtase_dom"/>
</dbReference>
<dbReference type="PANTHER" id="PTHR42686:SF1">
    <property type="entry name" value="GH17980P-RELATED"/>
    <property type="match status" value="1"/>
</dbReference>
<reference evidence="2 3" key="1">
    <citation type="submission" date="2019-01" db="EMBL/GenBank/DDBJ databases">
        <title>Agromyces.</title>
        <authorList>
            <person name="Li J."/>
        </authorList>
    </citation>
    <scope>NUCLEOTIDE SEQUENCE [LARGE SCALE GENOMIC DNA]</scope>
    <source>
        <strain evidence="2 3">DSM 15934</strain>
    </source>
</reference>
<evidence type="ECO:0000313" key="3">
    <source>
        <dbReference type="Proteomes" id="UP000293865"/>
    </source>
</evidence>
<dbReference type="GO" id="GO:0005829">
    <property type="term" value="C:cytosol"/>
    <property type="evidence" value="ECO:0007669"/>
    <property type="project" value="TreeGrafter"/>
</dbReference>
<dbReference type="Pfam" id="PF00248">
    <property type="entry name" value="Aldo_ket_red"/>
    <property type="match status" value="1"/>
</dbReference>
<dbReference type="RefSeq" id="WP_129522111.1">
    <property type="nucleotide sequence ID" value="NZ_SDPN01000044.1"/>
</dbReference>
<dbReference type="InterPro" id="IPR020471">
    <property type="entry name" value="AKR"/>
</dbReference>
<dbReference type="OrthoDB" id="9768851at2"/>
<dbReference type="GO" id="GO:0016491">
    <property type="term" value="F:oxidoreductase activity"/>
    <property type="evidence" value="ECO:0007669"/>
    <property type="project" value="InterPro"/>
</dbReference>
<protein>
    <submittedName>
        <fullName evidence="2">Aldo/keto reductase</fullName>
    </submittedName>
</protein>
<gene>
    <name evidence="2" type="ORF">ESP51_17135</name>
</gene>
<name>A0A4Q2KUX7_9MICO</name>
<organism evidence="2 3">
    <name type="scientific">Agromyces albus</name>
    <dbReference type="NCBI Taxonomy" id="205332"/>
    <lineage>
        <taxon>Bacteria</taxon>
        <taxon>Bacillati</taxon>
        <taxon>Actinomycetota</taxon>
        <taxon>Actinomycetes</taxon>
        <taxon>Micrococcales</taxon>
        <taxon>Microbacteriaceae</taxon>
        <taxon>Agromyces</taxon>
    </lineage>
</organism>
<dbReference type="CDD" id="cd19090">
    <property type="entry name" value="AKR_AKR15A-like"/>
    <property type="match status" value="1"/>
</dbReference>
<dbReference type="EMBL" id="SDPN01000044">
    <property type="protein sequence ID" value="RXZ67592.1"/>
    <property type="molecule type" value="Genomic_DNA"/>
</dbReference>
<dbReference type="PANTHER" id="PTHR42686">
    <property type="entry name" value="GH17980P-RELATED"/>
    <property type="match status" value="1"/>
</dbReference>
<evidence type="ECO:0000313" key="2">
    <source>
        <dbReference type="EMBL" id="RXZ67592.1"/>
    </source>
</evidence>
<feature type="domain" description="NADP-dependent oxidoreductase" evidence="1">
    <location>
        <begin position="27"/>
        <end position="309"/>
    </location>
</feature>
<dbReference type="SUPFAM" id="SSF51430">
    <property type="entry name" value="NAD(P)-linked oxidoreductase"/>
    <property type="match status" value="1"/>
</dbReference>
<evidence type="ECO:0000259" key="1">
    <source>
        <dbReference type="Pfam" id="PF00248"/>
    </source>
</evidence>
<dbReference type="Proteomes" id="UP000293865">
    <property type="component" value="Unassembled WGS sequence"/>
</dbReference>
<keyword evidence="3" id="KW-1185">Reference proteome</keyword>
<dbReference type="AlphaFoldDB" id="A0A4Q2KUX7"/>
<dbReference type="Gene3D" id="3.20.20.100">
    <property type="entry name" value="NADP-dependent oxidoreductase domain"/>
    <property type="match status" value="1"/>
</dbReference>
<dbReference type="InterPro" id="IPR036812">
    <property type="entry name" value="NAD(P)_OxRdtase_dom_sf"/>
</dbReference>
<sequence length="320" mass="35051">MTKQPARPGDDEWIRAYGSTGIRVSALCLGTSSWVRAGEDEPTALRRIADLAVATAESPINFVDTSNIYGGGVSEQLIGDLFRNEIWDDSIVLQTKVDRDVPTGDFSGEQMWRSLEQSLERLGVDRVPVLFIHDPENTTFEAATEEGGPVEALVEMKRQGLAENIGVSGGPADLMLQFVETGVFDTLINHNRMTLLDRSADQLYDEAARRGMGITNAAPYGAGILTDDPRFAHSYAYGPAAPEVIRSADRMREICREAGIPLAAAALQYSMRDERIHSTVVGISDVERLHATLELVDVHITEETWAALAAERPPLEVWQG</sequence>
<proteinExistence type="predicted"/>